<name>A0A8H3F096_9LECA</name>
<keyword evidence="1" id="KW-0560">Oxidoreductase</keyword>
<dbReference type="AlphaFoldDB" id="A0A8H3F096"/>
<dbReference type="GO" id="GO:0004022">
    <property type="term" value="F:alcohol dehydrogenase (NAD+) activity"/>
    <property type="evidence" value="ECO:0007669"/>
    <property type="project" value="TreeGrafter"/>
</dbReference>
<evidence type="ECO:0000256" key="1">
    <source>
        <dbReference type="ARBA" id="ARBA00023002"/>
    </source>
</evidence>
<dbReference type="GO" id="GO:0005739">
    <property type="term" value="C:mitochondrion"/>
    <property type="evidence" value="ECO:0007669"/>
    <property type="project" value="TreeGrafter"/>
</dbReference>
<reference evidence="4" key="1">
    <citation type="submission" date="2021-03" db="EMBL/GenBank/DDBJ databases">
        <authorList>
            <person name="Tagirdzhanova G."/>
        </authorList>
    </citation>
    <scope>NUCLEOTIDE SEQUENCE</scope>
</reference>
<dbReference type="InterPro" id="IPR001670">
    <property type="entry name" value="ADH_Fe/GldA"/>
</dbReference>
<gene>
    <name evidence="4" type="ORF">GOMPHAMPRED_001131</name>
</gene>
<protein>
    <recommendedName>
        <fullName evidence="3">Alcohol dehydrogenase iron-type/glycerol dehydrogenase GldA domain-containing protein</fullName>
    </recommendedName>
</protein>
<evidence type="ECO:0000313" key="4">
    <source>
        <dbReference type="EMBL" id="CAF9916871.1"/>
    </source>
</evidence>
<keyword evidence="5" id="KW-1185">Reference proteome</keyword>
<feature type="compositionally biased region" description="Polar residues" evidence="2">
    <location>
        <begin position="10"/>
        <end position="25"/>
    </location>
</feature>
<evidence type="ECO:0000259" key="3">
    <source>
        <dbReference type="Pfam" id="PF00465"/>
    </source>
</evidence>
<dbReference type="Gene3D" id="3.40.50.1970">
    <property type="match status" value="1"/>
</dbReference>
<proteinExistence type="predicted"/>
<feature type="domain" description="Alcohol dehydrogenase iron-type/glycerol dehydrogenase GldA" evidence="3">
    <location>
        <begin position="55"/>
        <end position="205"/>
    </location>
</feature>
<dbReference type="Pfam" id="PF00465">
    <property type="entry name" value="Fe-ADH"/>
    <property type="match status" value="1"/>
</dbReference>
<dbReference type="PANTHER" id="PTHR11496">
    <property type="entry name" value="ALCOHOL DEHYDROGENASE"/>
    <property type="match status" value="1"/>
</dbReference>
<comment type="caution">
    <text evidence="4">The sequence shown here is derived from an EMBL/GenBank/DDBJ whole genome shotgun (WGS) entry which is preliminary data.</text>
</comment>
<evidence type="ECO:0000313" key="5">
    <source>
        <dbReference type="Proteomes" id="UP000664169"/>
    </source>
</evidence>
<dbReference type="OrthoDB" id="339764at2759"/>
<dbReference type="InterPro" id="IPR039697">
    <property type="entry name" value="Alcohol_dehydrogenase_Fe"/>
</dbReference>
<feature type="region of interest" description="Disordered" evidence="2">
    <location>
        <begin position="1"/>
        <end position="25"/>
    </location>
</feature>
<dbReference type="PANTHER" id="PTHR11496:SF107">
    <property type="entry name" value="ALCOHOL DEHYDROGENASE, PUTATIVE (AFU_ORTHOLOGUE AFUA_1G06800)-RELATED"/>
    <property type="match status" value="1"/>
</dbReference>
<dbReference type="SUPFAM" id="SSF56796">
    <property type="entry name" value="Dehydroquinate synthase-like"/>
    <property type="match status" value="1"/>
</dbReference>
<accession>A0A8H3F096</accession>
<dbReference type="EMBL" id="CAJPDQ010000011">
    <property type="protein sequence ID" value="CAF9916871.1"/>
    <property type="molecule type" value="Genomic_DNA"/>
</dbReference>
<organism evidence="4 5">
    <name type="scientific">Gomphillus americanus</name>
    <dbReference type="NCBI Taxonomy" id="1940652"/>
    <lineage>
        <taxon>Eukaryota</taxon>
        <taxon>Fungi</taxon>
        <taxon>Dikarya</taxon>
        <taxon>Ascomycota</taxon>
        <taxon>Pezizomycotina</taxon>
        <taxon>Lecanoromycetes</taxon>
        <taxon>OSLEUM clade</taxon>
        <taxon>Ostropomycetidae</taxon>
        <taxon>Ostropales</taxon>
        <taxon>Graphidaceae</taxon>
        <taxon>Gomphilloideae</taxon>
        <taxon>Gomphillus</taxon>
    </lineage>
</organism>
<sequence>MWDFDHDIPHTTNEGARPTETSGMSGDNIWQISSRLFRAAFSTSDHPRISHGISFAEACKKHIEEEFHANRIYIIVSKTLANTTNTLQELQDALGGKIVAIWIGMRPHTMISECLEITLECQRLEAGCIVTLGGGTLTDAAKLIAMVRVHEELGGTYEPNQALGNNVQTTEQMLALPNAAGATKDDDHMKVQFTHPLEGPRLIILVPQLACHSPVYFWLQSGLCAFDHCVEAFSGLEAIKEADEASVKSLKCLVPVLLETKVNTTDAWARLNA</sequence>
<dbReference type="GO" id="GO:0046872">
    <property type="term" value="F:metal ion binding"/>
    <property type="evidence" value="ECO:0007669"/>
    <property type="project" value="InterPro"/>
</dbReference>
<dbReference type="Proteomes" id="UP000664169">
    <property type="component" value="Unassembled WGS sequence"/>
</dbReference>
<evidence type="ECO:0000256" key="2">
    <source>
        <dbReference type="SAM" id="MobiDB-lite"/>
    </source>
</evidence>